<evidence type="ECO:0000313" key="2">
    <source>
        <dbReference type="Proteomes" id="UP001489719"/>
    </source>
</evidence>
<dbReference type="EMBL" id="MU970237">
    <property type="protein sequence ID" value="KAK9319053.1"/>
    <property type="molecule type" value="Genomic_DNA"/>
</dbReference>
<reference evidence="2" key="1">
    <citation type="journal article" date="2024" name="Front. Bioeng. Biotechnol.">
        <title>Genome-scale model development and genomic sequencing of the oleaginous clade Lipomyces.</title>
        <authorList>
            <person name="Czajka J.J."/>
            <person name="Han Y."/>
            <person name="Kim J."/>
            <person name="Mondo S.J."/>
            <person name="Hofstad B.A."/>
            <person name="Robles A."/>
            <person name="Haridas S."/>
            <person name="Riley R."/>
            <person name="LaButti K."/>
            <person name="Pangilinan J."/>
            <person name="Andreopoulos W."/>
            <person name="Lipzen A."/>
            <person name="Yan J."/>
            <person name="Wang M."/>
            <person name="Ng V."/>
            <person name="Grigoriev I.V."/>
            <person name="Spatafora J.W."/>
            <person name="Magnuson J.K."/>
            <person name="Baker S.E."/>
            <person name="Pomraning K.R."/>
        </authorList>
    </citation>
    <scope>NUCLEOTIDE SEQUENCE [LARGE SCALE GENOMIC DNA]</scope>
    <source>
        <strain evidence="2">CBS 10300</strain>
    </source>
</reference>
<keyword evidence="2" id="KW-1185">Reference proteome</keyword>
<dbReference type="Proteomes" id="UP001489719">
    <property type="component" value="Unassembled WGS sequence"/>
</dbReference>
<organism evidence="1 2">
    <name type="scientific">Lipomyces orientalis</name>
    <dbReference type="NCBI Taxonomy" id="1233043"/>
    <lineage>
        <taxon>Eukaryota</taxon>
        <taxon>Fungi</taxon>
        <taxon>Dikarya</taxon>
        <taxon>Ascomycota</taxon>
        <taxon>Saccharomycotina</taxon>
        <taxon>Lipomycetes</taxon>
        <taxon>Lipomycetales</taxon>
        <taxon>Lipomycetaceae</taxon>
        <taxon>Lipomyces</taxon>
    </lineage>
</organism>
<comment type="caution">
    <text evidence="1">The sequence shown here is derived from an EMBL/GenBank/DDBJ whole genome shotgun (WGS) entry which is preliminary data.</text>
</comment>
<evidence type="ECO:0000313" key="1">
    <source>
        <dbReference type="EMBL" id="KAK9319053.1"/>
    </source>
</evidence>
<gene>
    <name evidence="1" type="ORF">V1517DRAFT_311070</name>
</gene>
<name>A0ACC3TD58_9ASCO</name>
<proteinExistence type="predicted"/>
<protein>
    <submittedName>
        <fullName evidence="1">Sodium/solute symporter</fullName>
    </submittedName>
</protein>
<sequence length="322" mass="34534">MADVDVSAGLVLPNAAVALLGKGGGMCWLLLIFMAVTSASSAELIAVSSIGTYDVYKTYINPPATGRQLIAVSHSCVVLYGLVMAGFSVGLYYAGVSTGYLYMLMGVMIPSAVLPATLTLMWSKQNLLAVALSPVLGARNGGVISVETSGANNPMLAGNVIALLSPVVFVPILTYIGGPQNYDWESMKTIKQDSIEASSDTPVVPANDATAALLRASKIARSLTVFMTIVFLVLWPMPMYGTGYVFSRKFFTGWVVVGIIWILLSLIIVGIYPLYERHDTLMHTAKGVWRGRLAENRGADEFELNGQEIVVPRDDVVVDKKD</sequence>
<accession>A0ACC3TD58</accession>